<dbReference type="AlphaFoldDB" id="A0A927MHQ5"/>
<proteinExistence type="predicted"/>
<reference evidence="1" key="1">
    <citation type="submission" date="2020-10" db="EMBL/GenBank/DDBJ databases">
        <title>Genomic Encyclopedia of Type Strains, Phase IV (KMG-IV): sequencing the most valuable type-strain genomes for metagenomic binning, comparative biology and taxonomic classification.</title>
        <authorList>
            <person name="Goeker M."/>
        </authorList>
    </citation>
    <scope>NUCLEOTIDE SEQUENCE</scope>
    <source>
        <strain evidence="1">DSM 13886</strain>
    </source>
</reference>
<evidence type="ECO:0000313" key="1">
    <source>
        <dbReference type="EMBL" id="MBE1554855.1"/>
    </source>
</evidence>
<name>A0A927MHQ5_9BACL</name>
<comment type="caution">
    <text evidence="1">The sequence shown here is derived from an EMBL/GenBank/DDBJ whole genome shotgun (WGS) entry which is preliminary data.</text>
</comment>
<gene>
    <name evidence="1" type="ORF">H4683_001933</name>
</gene>
<dbReference type="EMBL" id="JADBEL010000009">
    <property type="protein sequence ID" value="MBE1554855.1"/>
    <property type="molecule type" value="Genomic_DNA"/>
</dbReference>
<sequence>MKLEIEVWARKSLGEDALSLMEESVACYKIGAYRSAYLMSYLAFKQTLRERIQKSPAYPECYENRNEWDRNVLKVLRDDDKWENFINEIVEINKVGVKLNDIFMYINREKSINKYNYWKDIRNSCAHAKDEHITSATVEQFWNYLRDNLSEFYVLGGKAYLMSELIDSYNYYISDKKKDISRLLMDIEIVYKQEIKQFFLDFLNQLMAGKKNLINDVNYEFWEAIIHCNEDAIKDAFISSICEKKEIFLDFYKYYPIVLNLIVNLDSRFIKDYINLLLCSEISYINTYKEYFWRILINSLGLQAQSIDIKSITSDYDNFILIEHIEVDGYQKALLNEHNVFKSFIIGAGRDLFKNDSSDHWSYYAWGNIKNDSYVVKYFDYVQWDLELLGMIDSWFGYLKKNVKSRRNPDSKYNGMRRIGTYNKIISNSSDRIQKFCTKQNINLEDYTNINELIIRG</sequence>
<protein>
    <submittedName>
        <fullName evidence="1">Uncharacterized protein</fullName>
    </submittedName>
</protein>
<accession>A0A927MHQ5</accession>
<dbReference type="RefSeq" id="WP_192598610.1">
    <property type="nucleotide sequence ID" value="NZ_JADBEL010000009.1"/>
</dbReference>
<dbReference type="Proteomes" id="UP000658225">
    <property type="component" value="Unassembled WGS sequence"/>
</dbReference>
<organism evidence="1 2">
    <name type="scientific">Sporosarcina limicola</name>
    <dbReference type="NCBI Taxonomy" id="34101"/>
    <lineage>
        <taxon>Bacteria</taxon>
        <taxon>Bacillati</taxon>
        <taxon>Bacillota</taxon>
        <taxon>Bacilli</taxon>
        <taxon>Bacillales</taxon>
        <taxon>Caryophanaceae</taxon>
        <taxon>Sporosarcina</taxon>
    </lineage>
</organism>
<keyword evidence="2" id="KW-1185">Reference proteome</keyword>
<evidence type="ECO:0000313" key="2">
    <source>
        <dbReference type="Proteomes" id="UP000658225"/>
    </source>
</evidence>